<dbReference type="KEGG" id="ncb:C0V82_08780"/>
<reference evidence="1 2" key="1">
    <citation type="submission" date="2017-12" db="EMBL/GenBank/DDBJ databases">
        <title>Genomes of bacteria within cyanobacterial aggregates.</title>
        <authorList>
            <person name="Cai H."/>
        </authorList>
    </citation>
    <scope>NUCLEOTIDE SEQUENCE [LARGE SCALE GENOMIC DNA]</scope>
    <source>
        <strain evidence="1 2">TH16</strain>
    </source>
</reference>
<protein>
    <submittedName>
        <fullName evidence="1">Uncharacterized protein</fullName>
    </submittedName>
</protein>
<dbReference type="AlphaFoldDB" id="A0A2K9NB34"/>
<sequence>MPHRRFLPLLLLPLLALPVTAQDVLPEIVVQAPGEAASQAFVGDVLDSTHGKQLARWHQPLCVTLRGFTPDQEDRFTKRLQEAASIAGLHPPKAGCRPNAIVLLTNAPDLLIDRMLAQHPGIFAPAKPSEVRRKLADGGVARVWSVALTMGADGSTPDAATKGGATITSVKIAPGNATRLASATRADLFRAMVILDVKGLAGLPLDAVADHVAMRLLGQMGEAEGGRLPSILSLFQTDAGTRPLALTDWDRALLRELYTAPAGTTADRQRRQIARRLTETAGSEP</sequence>
<keyword evidence="2" id="KW-1185">Reference proteome</keyword>
<dbReference type="RefSeq" id="WP_102112006.1">
    <property type="nucleotide sequence ID" value="NZ_BMGN01000002.1"/>
</dbReference>
<dbReference type="OrthoDB" id="7218943at2"/>
<accession>A0A2K9NB34</accession>
<dbReference type="Proteomes" id="UP000234752">
    <property type="component" value="Chromosome eg_1"/>
</dbReference>
<proteinExistence type="predicted"/>
<evidence type="ECO:0000313" key="1">
    <source>
        <dbReference type="EMBL" id="AUN30314.1"/>
    </source>
</evidence>
<name>A0A2K9NB34_9PROT</name>
<organism evidence="1 2">
    <name type="scientific">Niveispirillum cyanobacteriorum</name>
    <dbReference type="NCBI Taxonomy" id="1612173"/>
    <lineage>
        <taxon>Bacteria</taxon>
        <taxon>Pseudomonadati</taxon>
        <taxon>Pseudomonadota</taxon>
        <taxon>Alphaproteobacteria</taxon>
        <taxon>Rhodospirillales</taxon>
        <taxon>Azospirillaceae</taxon>
        <taxon>Niveispirillum</taxon>
    </lineage>
</organism>
<evidence type="ECO:0000313" key="2">
    <source>
        <dbReference type="Proteomes" id="UP000234752"/>
    </source>
</evidence>
<dbReference type="EMBL" id="CP025611">
    <property type="protein sequence ID" value="AUN30314.1"/>
    <property type="molecule type" value="Genomic_DNA"/>
</dbReference>
<gene>
    <name evidence="1" type="ORF">C0V82_08780</name>
</gene>